<reference evidence="4 5" key="1">
    <citation type="submission" date="2019-08" db="EMBL/GenBank/DDBJ databases">
        <title>In-depth cultivation of the pig gut microbiome towards novel bacterial diversity and tailored functional studies.</title>
        <authorList>
            <person name="Wylensek D."/>
            <person name="Hitch T.C.A."/>
            <person name="Clavel T."/>
        </authorList>
    </citation>
    <scope>NUCLEOTIDE SEQUENCE [LARGE SCALE GENOMIC DNA]</scope>
    <source>
        <strain evidence="4 5">WCA-693-APC-5D-A</strain>
    </source>
</reference>
<proteinExistence type="predicted"/>
<keyword evidence="5" id="KW-1185">Reference proteome</keyword>
<dbReference type="Proteomes" id="UP000433181">
    <property type="component" value="Unassembled WGS sequence"/>
</dbReference>
<dbReference type="NCBIfam" id="TIGR00715">
    <property type="entry name" value="precor6x_red"/>
    <property type="match status" value="1"/>
</dbReference>
<dbReference type="PROSITE" id="PS51014">
    <property type="entry name" value="COBK_CBIJ"/>
    <property type="match status" value="1"/>
</dbReference>
<dbReference type="UniPathway" id="UPA00148"/>
<organism evidence="4 5">
    <name type="scientific">Anaerovibrio slackiae</name>
    <dbReference type="NCBI Taxonomy" id="2652309"/>
    <lineage>
        <taxon>Bacteria</taxon>
        <taxon>Bacillati</taxon>
        <taxon>Bacillota</taxon>
        <taxon>Negativicutes</taxon>
        <taxon>Selenomonadales</taxon>
        <taxon>Selenomonadaceae</taxon>
        <taxon>Anaerovibrio</taxon>
    </lineage>
</organism>
<sequence length="255" mass="27940">MAGRVFVAAGTKDGRELAGYILQQGYQVTASVVSSYGESLLKSYQGIQVSCEPLDEEGFIAYFYQHGIGVFVDASHPYAANVSENAMKACRRAGVAYIRYERQQTPLDYDRAYYVTDYQAAAEQAASLGERIFLTTGSRNLEAFARAEALQGKELICRILPEPEVVQLARDLGFTPANIVAVQGPFSLELNKELYKKYDAQVVVTKNSGAAGGADTKFAAAMELGLPLVIIDRPPVQYDNIAYTFDEILDFIAVQ</sequence>
<dbReference type="EMBL" id="VUNR01000037">
    <property type="protein sequence ID" value="MSU09861.1"/>
    <property type="molecule type" value="Genomic_DNA"/>
</dbReference>
<comment type="caution">
    <text evidence="4">The sequence shown here is derived from an EMBL/GenBank/DDBJ whole genome shotgun (WGS) entry which is preliminary data.</text>
</comment>
<evidence type="ECO:0000313" key="4">
    <source>
        <dbReference type="EMBL" id="MSU09861.1"/>
    </source>
</evidence>
<comment type="pathway">
    <text evidence="1">Cofactor biosynthesis; adenosylcobalamin biosynthesis.</text>
</comment>
<name>A0A6I2UL45_9FIRM</name>
<dbReference type="GO" id="GO:0016994">
    <property type="term" value="F:precorrin-6A reductase activity"/>
    <property type="evidence" value="ECO:0007669"/>
    <property type="project" value="UniProtKB-EC"/>
</dbReference>
<keyword evidence="2" id="KW-0169">Cobalamin biosynthesis</keyword>
<dbReference type="GeneID" id="96779814"/>
<dbReference type="Pfam" id="PF02571">
    <property type="entry name" value="CbiJ"/>
    <property type="match status" value="1"/>
</dbReference>
<dbReference type="AlphaFoldDB" id="A0A6I2UL45"/>
<evidence type="ECO:0000256" key="3">
    <source>
        <dbReference type="ARBA" id="ARBA00023002"/>
    </source>
</evidence>
<dbReference type="RefSeq" id="WP_154408024.1">
    <property type="nucleotide sequence ID" value="NZ_VUNR01000037.1"/>
</dbReference>
<keyword evidence="3 4" id="KW-0560">Oxidoreductase</keyword>
<dbReference type="GO" id="GO:0009236">
    <property type="term" value="P:cobalamin biosynthetic process"/>
    <property type="evidence" value="ECO:0007669"/>
    <property type="project" value="UniProtKB-UniPathway"/>
</dbReference>
<protein>
    <submittedName>
        <fullName evidence="4">Precorrin-6A reductase</fullName>
        <ecNumber evidence="4">1.3.1.54</ecNumber>
    </submittedName>
</protein>
<dbReference type="PANTHER" id="PTHR36925:SF1">
    <property type="entry name" value="COBALT-PRECORRIN-6A REDUCTASE"/>
    <property type="match status" value="1"/>
</dbReference>
<accession>A0A6I2UL45</accession>
<dbReference type="EC" id="1.3.1.54" evidence="4"/>
<dbReference type="InterPro" id="IPR003723">
    <property type="entry name" value="Precorrin-6x_reduct"/>
</dbReference>
<evidence type="ECO:0000256" key="1">
    <source>
        <dbReference type="ARBA" id="ARBA00004953"/>
    </source>
</evidence>
<dbReference type="PANTHER" id="PTHR36925">
    <property type="entry name" value="COBALT-PRECORRIN-6A REDUCTASE"/>
    <property type="match status" value="1"/>
</dbReference>
<gene>
    <name evidence="4" type="primary">cobK</name>
    <name evidence="4" type="ORF">FYJ84_12850</name>
</gene>
<evidence type="ECO:0000256" key="2">
    <source>
        <dbReference type="ARBA" id="ARBA00022573"/>
    </source>
</evidence>
<evidence type="ECO:0000313" key="5">
    <source>
        <dbReference type="Proteomes" id="UP000433181"/>
    </source>
</evidence>